<organism evidence="1 2">
    <name type="scientific">Ureibacillus xyleni</name>
    <dbReference type="NCBI Taxonomy" id="614648"/>
    <lineage>
        <taxon>Bacteria</taxon>
        <taxon>Bacillati</taxon>
        <taxon>Bacillota</taxon>
        <taxon>Bacilli</taxon>
        <taxon>Bacillales</taxon>
        <taxon>Caryophanaceae</taxon>
        <taxon>Ureibacillus</taxon>
    </lineage>
</organism>
<evidence type="ECO:0000313" key="1">
    <source>
        <dbReference type="EMBL" id="SOB90555.1"/>
    </source>
</evidence>
<dbReference type="EMBL" id="OBMQ01000001">
    <property type="protein sequence ID" value="SOB90555.1"/>
    <property type="molecule type" value="Genomic_DNA"/>
</dbReference>
<accession>A0A285R8Y1</accession>
<gene>
    <name evidence="1" type="ORF">SAMN05880501_101179</name>
</gene>
<sequence>MNKDVEPNSTKKDWIVQFLNLPPKDQVEFLFRHTLETEIRKEVEKKVFEKTD</sequence>
<proteinExistence type="predicted"/>
<name>A0A285R8Y1_9BACL</name>
<evidence type="ECO:0000313" key="2">
    <source>
        <dbReference type="Proteomes" id="UP000219636"/>
    </source>
</evidence>
<keyword evidence="2" id="KW-1185">Reference proteome</keyword>
<protein>
    <submittedName>
        <fullName evidence="1">Uncharacterized protein</fullName>
    </submittedName>
</protein>
<reference evidence="2" key="1">
    <citation type="submission" date="2017-08" db="EMBL/GenBank/DDBJ databases">
        <authorList>
            <person name="Varghese N."/>
            <person name="Submissions S."/>
        </authorList>
    </citation>
    <scope>NUCLEOTIDE SEQUENCE [LARGE SCALE GENOMIC DNA]</scope>
    <source>
        <strain evidence="2">JC22</strain>
    </source>
</reference>
<dbReference type="AlphaFoldDB" id="A0A285R8Y1"/>
<dbReference type="RefSeq" id="WP_161946581.1">
    <property type="nucleotide sequence ID" value="NZ_OBMQ01000001.1"/>
</dbReference>
<dbReference type="Proteomes" id="UP000219636">
    <property type="component" value="Unassembled WGS sequence"/>
</dbReference>